<evidence type="ECO:0000256" key="1">
    <source>
        <dbReference type="SAM" id="MobiDB-lite"/>
    </source>
</evidence>
<accession>A0AAN8PZI5</accession>
<name>A0AAN8PZI5_POLSC</name>
<evidence type="ECO:0000313" key="2">
    <source>
        <dbReference type="EMBL" id="KAK6628608.1"/>
    </source>
</evidence>
<comment type="caution">
    <text evidence="2">The sequence shown here is derived from an EMBL/GenBank/DDBJ whole genome shotgun (WGS) entry which is preliminary data.</text>
</comment>
<dbReference type="AlphaFoldDB" id="A0AAN8PZI5"/>
<feature type="region of interest" description="Disordered" evidence="1">
    <location>
        <begin position="73"/>
        <end position="148"/>
    </location>
</feature>
<reference evidence="2 3" key="1">
    <citation type="submission" date="2023-10" db="EMBL/GenBank/DDBJ databases">
        <title>Genomes of two closely related lineages of the louse Polyplax serrata with different host specificities.</title>
        <authorList>
            <person name="Martinu J."/>
            <person name="Tarabai H."/>
            <person name="Stefka J."/>
            <person name="Hypsa V."/>
        </authorList>
    </citation>
    <scope>NUCLEOTIDE SEQUENCE [LARGE SCALE GENOMIC DNA]</scope>
    <source>
        <strain evidence="2">HR10_N</strain>
    </source>
</reference>
<dbReference type="EMBL" id="JAWJWE010000036">
    <property type="protein sequence ID" value="KAK6628608.1"/>
    <property type="molecule type" value="Genomic_DNA"/>
</dbReference>
<organism evidence="2 3">
    <name type="scientific">Polyplax serrata</name>
    <name type="common">Common mouse louse</name>
    <dbReference type="NCBI Taxonomy" id="468196"/>
    <lineage>
        <taxon>Eukaryota</taxon>
        <taxon>Metazoa</taxon>
        <taxon>Ecdysozoa</taxon>
        <taxon>Arthropoda</taxon>
        <taxon>Hexapoda</taxon>
        <taxon>Insecta</taxon>
        <taxon>Pterygota</taxon>
        <taxon>Neoptera</taxon>
        <taxon>Paraneoptera</taxon>
        <taxon>Psocodea</taxon>
        <taxon>Troctomorpha</taxon>
        <taxon>Phthiraptera</taxon>
        <taxon>Anoplura</taxon>
        <taxon>Polyplacidae</taxon>
        <taxon>Polyplax</taxon>
    </lineage>
</organism>
<dbReference type="Proteomes" id="UP001372834">
    <property type="component" value="Unassembled WGS sequence"/>
</dbReference>
<evidence type="ECO:0000313" key="3">
    <source>
        <dbReference type="Proteomes" id="UP001372834"/>
    </source>
</evidence>
<feature type="compositionally biased region" description="Basic residues" evidence="1">
    <location>
        <begin position="120"/>
        <end position="140"/>
    </location>
</feature>
<protein>
    <submittedName>
        <fullName evidence="2">Uncharacterized protein</fullName>
    </submittedName>
</protein>
<proteinExistence type="predicted"/>
<gene>
    <name evidence="2" type="ORF">RUM43_002423</name>
</gene>
<sequence>MSMGLMATEKPHVHVPSSVFGVNVKATVNWTESLVNKFALAKRQLAQLFSQRDGGPRVLGWLDYVHRHTVHFSPIKTLGGQEEDEKGDKNNNNGGTGKSPGAKQRTGIANFKTNTCTQRGIRRRSLQKRGRRRSRSRSRRPVCGTGNG</sequence>